<sequence>MGPAESGHWAPRRGFAAAGITCWLLLVAGNHAFEVLRTANQTYKGSDFISQEYEGVDFLVIEAKLPADGLSATENWCRDYQNLCAEYGRRPTGCGEDWAVQGGRLSHAGRIR</sequence>
<evidence type="ECO:0000313" key="1">
    <source>
        <dbReference type="EMBL" id="EEN49872.1"/>
    </source>
</evidence>
<organism>
    <name type="scientific">Branchiostoma floridae</name>
    <name type="common">Florida lancelet</name>
    <name type="synonym">Amphioxus</name>
    <dbReference type="NCBI Taxonomy" id="7739"/>
    <lineage>
        <taxon>Eukaryota</taxon>
        <taxon>Metazoa</taxon>
        <taxon>Chordata</taxon>
        <taxon>Cephalochordata</taxon>
        <taxon>Leptocardii</taxon>
        <taxon>Amphioxiformes</taxon>
        <taxon>Branchiostomatidae</taxon>
        <taxon>Branchiostoma</taxon>
    </lineage>
</organism>
<name>C3ZCA0_BRAFL</name>
<gene>
    <name evidence="1" type="ORF">BRAFLDRAFT_75679</name>
</gene>
<dbReference type="InParanoid" id="C3ZCA0"/>
<accession>C3ZCA0</accession>
<protein>
    <submittedName>
        <fullName evidence="1">Uncharacterized protein</fullName>
    </submittedName>
</protein>
<dbReference type="EMBL" id="GG666606">
    <property type="protein sequence ID" value="EEN49872.1"/>
    <property type="molecule type" value="Genomic_DNA"/>
</dbReference>
<dbReference type="AlphaFoldDB" id="C3ZCA0"/>
<reference evidence="1" key="1">
    <citation type="journal article" date="2008" name="Nature">
        <title>The amphioxus genome and the evolution of the chordate karyotype.</title>
        <authorList>
            <consortium name="US DOE Joint Genome Institute (JGI-PGF)"/>
            <person name="Putnam N.H."/>
            <person name="Butts T."/>
            <person name="Ferrier D.E.K."/>
            <person name="Furlong R.F."/>
            <person name="Hellsten U."/>
            <person name="Kawashima T."/>
            <person name="Robinson-Rechavi M."/>
            <person name="Shoguchi E."/>
            <person name="Terry A."/>
            <person name="Yu J.-K."/>
            <person name="Benito-Gutierrez E.L."/>
            <person name="Dubchak I."/>
            <person name="Garcia-Fernandez J."/>
            <person name="Gibson-Brown J.J."/>
            <person name="Grigoriev I.V."/>
            <person name="Horton A.C."/>
            <person name="de Jong P.J."/>
            <person name="Jurka J."/>
            <person name="Kapitonov V.V."/>
            <person name="Kohara Y."/>
            <person name="Kuroki Y."/>
            <person name="Lindquist E."/>
            <person name="Lucas S."/>
            <person name="Osoegawa K."/>
            <person name="Pennacchio L.A."/>
            <person name="Salamov A.A."/>
            <person name="Satou Y."/>
            <person name="Sauka-Spengler T."/>
            <person name="Schmutz J."/>
            <person name="Shin-I T."/>
            <person name="Toyoda A."/>
            <person name="Bronner-Fraser M."/>
            <person name="Fujiyama A."/>
            <person name="Holland L.Z."/>
            <person name="Holland P.W.H."/>
            <person name="Satoh N."/>
            <person name="Rokhsar D.S."/>
        </authorList>
    </citation>
    <scope>NUCLEOTIDE SEQUENCE [LARGE SCALE GENOMIC DNA]</scope>
    <source>
        <strain evidence="1">S238N-H82</strain>
        <tissue evidence="1">Testes</tissue>
    </source>
</reference>
<proteinExistence type="predicted"/>